<feature type="transmembrane region" description="Helical" evidence="1">
    <location>
        <begin position="144"/>
        <end position="168"/>
    </location>
</feature>
<proteinExistence type="predicted"/>
<organism evidence="2 3">
    <name type="scientific">Clostridium grantii DSM 8605</name>
    <dbReference type="NCBI Taxonomy" id="1121316"/>
    <lineage>
        <taxon>Bacteria</taxon>
        <taxon>Bacillati</taxon>
        <taxon>Bacillota</taxon>
        <taxon>Clostridia</taxon>
        <taxon>Eubacteriales</taxon>
        <taxon>Clostridiaceae</taxon>
        <taxon>Clostridium</taxon>
    </lineage>
</organism>
<dbReference type="STRING" id="1121316.SAMN02745207_02904"/>
<evidence type="ECO:0000313" key="2">
    <source>
        <dbReference type="EMBL" id="SHH86786.1"/>
    </source>
</evidence>
<feature type="transmembrane region" description="Helical" evidence="1">
    <location>
        <begin position="30"/>
        <end position="49"/>
    </location>
</feature>
<feature type="transmembrane region" description="Helical" evidence="1">
    <location>
        <begin position="202"/>
        <end position="223"/>
    </location>
</feature>
<name>A0A1M5WH12_9CLOT</name>
<protein>
    <recommendedName>
        <fullName evidence="4">TM2 domain-containing protein</fullName>
    </recommendedName>
</protein>
<feature type="transmembrane region" description="Helical" evidence="1">
    <location>
        <begin position="113"/>
        <end position="132"/>
    </location>
</feature>
<keyword evidence="1" id="KW-1133">Transmembrane helix</keyword>
<reference evidence="2 3" key="1">
    <citation type="submission" date="2016-11" db="EMBL/GenBank/DDBJ databases">
        <authorList>
            <person name="Jaros S."/>
            <person name="Januszkiewicz K."/>
            <person name="Wedrychowicz H."/>
        </authorList>
    </citation>
    <scope>NUCLEOTIDE SEQUENCE [LARGE SCALE GENOMIC DNA]</scope>
    <source>
        <strain evidence="2 3">DSM 8605</strain>
    </source>
</reference>
<evidence type="ECO:0000256" key="1">
    <source>
        <dbReference type="SAM" id="Phobius"/>
    </source>
</evidence>
<feature type="transmembrane region" description="Helical" evidence="1">
    <location>
        <begin position="56"/>
        <end position="77"/>
    </location>
</feature>
<keyword evidence="1" id="KW-0812">Transmembrane</keyword>
<dbReference type="OrthoDB" id="82335at2"/>
<keyword evidence="1" id="KW-0472">Membrane</keyword>
<evidence type="ECO:0000313" key="3">
    <source>
        <dbReference type="Proteomes" id="UP000184447"/>
    </source>
</evidence>
<dbReference type="EMBL" id="FQXM01000017">
    <property type="protein sequence ID" value="SHH86786.1"/>
    <property type="molecule type" value="Genomic_DNA"/>
</dbReference>
<dbReference type="Proteomes" id="UP000184447">
    <property type="component" value="Unassembled WGS sequence"/>
</dbReference>
<evidence type="ECO:0008006" key="4">
    <source>
        <dbReference type="Google" id="ProtNLM"/>
    </source>
</evidence>
<gene>
    <name evidence="2" type="ORF">SAMN02745207_02904</name>
</gene>
<accession>A0A1M5WH12</accession>
<sequence length="293" mass="33224">MNKRKSKFLTFIFSFIPGLSHVYLGYAARGMLFLFAVIGDIALTIFLSYIGRFDDVATLIPLPIIWLIALVDSFVLADKINMLVDINRTSSSQVSIFEDKELSKERQNMSTKMLLSILMSVIPGVGHMYLGLMRKGMQLMTSFFIAWYFVNELRVTAFMVVIPIIWAYSVFDAMHKASSEEGLKDEDLFTNIPGLTKNMSKIIGYGLIAVAFIMIFQSVAIPIISRFFDYEFGEYLRTVIIAIVFFVGGIILLRNTKKDNAEIEEIAVSQNNIVVQYDGYEINDEVIENDSNK</sequence>
<keyword evidence="3" id="KW-1185">Reference proteome</keyword>
<dbReference type="AlphaFoldDB" id="A0A1M5WH12"/>
<feature type="transmembrane region" description="Helical" evidence="1">
    <location>
        <begin position="235"/>
        <end position="253"/>
    </location>
</feature>
<dbReference type="RefSeq" id="WP_073339133.1">
    <property type="nucleotide sequence ID" value="NZ_FQXM01000017.1"/>
</dbReference>